<evidence type="ECO:0000256" key="4">
    <source>
        <dbReference type="ARBA" id="ARBA00022692"/>
    </source>
</evidence>
<keyword evidence="6 8" id="KW-1133">Transmembrane helix</keyword>
<accession>A0ABP4YKU6</accession>
<evidence type="ECO:0000313" key="10">
    <source>
        <dbReference type="EMBL" id="GAA1817854.1"/>
    </source>
</evidence>
<dbReference type="InterPro" id="IPR035906">
    <property type="entry name" value="MetI-like_sf"/>
</dbReference>
<keyword evidence="7 8" id="KW-0472">Membrane</keyword>
<dbReference type="NCBIfam" id="TIGR01726">
    <property type="entry name" value="HEQRo_perm_3TM"/>
    <property type="match status" value="1"/>
</dbReference>
<dbReference type="EMBL" id="BAAANJ010000016">
    <property type="protein sequence ID" value="GAA1817854.1"/>
    <property type="molecule type" value="Genomic_DNA"/>
</dbReference>
<dbReference type="PANTHER" id="PTHR30614">
    <property type="entry name" value="MEMBRANE COMPONENT OF AMINO ACID ABC TRANSPORTER"/>
    <property type="match status" value="1"/>
</dbReference>
<evidence type="ECO:0000256" key="7">
    <source>
        <dbReference type="ARBA" id="ARBA00023136"/>
    </source>
</evidence>
<evidence type="ECO:0000313" key="11">
    <source>
        <dbReference type="Proteomes" id="UP001500002"/>
    </source>
</evidence>
<reference evidence="11" key="1">
    <citation type="journal article" date="2019" name="Int. J. Syst. Evol. Microbiol.">
        <title>The Global Catalogue of Microorganisms (GCM) 10K type strain sequencing project: providing services to taxonomists for standard genome sequencing and annotation.</title>
        <authorList>
            <consortium name="The Broad Institute Genomics Platform"/>
            <consortium name="The Broad Institute Genome Sequencing Center for Infectious Disease"/>
            <person name="Wu L."/>
            <person name="Ma J."/>
        </authorList>
    </citation>
    <scope>NUCLEOTIDE SEQUENCE [LARGE SCALE GENOMIC DNA]</scope>
    <source>
        <strain evidence="11">JCM 14322</strain>
    </source>
</reference>
<dbReference type="InterPro" id="IPR000515">
    <property type="entry name" value="MetI-like"/>
</dbReference>
<dbReference type="CDD" id="cd06261">
    <property type="entry name" value="TM_PBP2"/>
    <property type="match status" value="1"/>
</dbReference>
<feature type="transmembrane region" description="Helical" evidence="8">
    <location>
        <begin position="186"/>
        <end position="209"/>
    </location>
</feature>
<evidence type="ECO:0000256" key="2">
    <source>
        <dbReference type="ARBA" id="ARBA00022448"/>
    </source>
</evidence>
<feature type="transmembrane region" description="Helical" evidence="8">
    <location>
        <begin position="51"/>
        <end position="73"/>
    </location>
</feature>
<protein>
    <submittedName>
        <fullName evidence="10">Amino acid ABC transporter permease</fullName>
    </submittedName>
</protein>
<dbReference type="Gene3D" id="1.10.3720.10">
    <property type="entry name" value="MetI-like"/>
    <property type="match status" value="1"/>
</dbReference>
<dbReference type="PROSITE" id="PS50928">
    <property type="entry name" value="ABC_TM1"/>
    <property type="match status" value="1"/>
</dbReference>
<sequence length="217" mass="23428">MPADTWLIWFADLMPGLLLSLQLTAVLLVIGLPLGTVFATGLGSRNRAIRYVTVTVVEISRGIPALVLLYIVYFGLPQVSLSLDAFFSASVALGLSFGAYSSAAIRSGIDAVHPGQREASRALGLRHGDEFFRVVLPQAMKIVTPPLLGWAIIYFQATSLAFAIAVPELLSRAYTLATQNFQYFTILSMAAVIYAAISIPASLFADYLANRRSRPAT</sequence>
<comment type="similarity">
    <text evidence="8">Belongs to the binding-protein-dependent transport system permease family.</text>
</comment>
<dbReference type="Proteomes" id="UP001500002">
    <property type="component" value="Unassembled WGS sequence"/>
</dbReference>
<feature type="domain" description="ABC transmembrane type-1" evidence="9">
    <location>
        <begin position="17"/>
        <end position="205"/>
    </location>
</feature>
<dbReference type="SUPFAM" id="SSF161098">
    <property type="entry name" value="MetI-like"/>
    <property type="match status" value="1"/>
</dbReference>
<keyword evidence="5" id="KW-0029">Amino-acid transport</keyword>
<keyword evidence="11" id="KW-1185">Reference proteome</keyword>
<feature type="transmembrane region" description="Helical" evidence="8">
    <location>
        <begin position="85"/>
        <end position="105"/>
    </location>
</feature>
<keyword evidence="2 8" id="KW-0813">Transport</keyword>
<dbReference type="InterPro" id="IPR010065">
    <property type="entry name" value="AA_ABC_transptr_permease_3TM"/>
</dbReference>
<evidence type="ECO:0000256" key="6">
    <source>
        <dbReference type="ARBA" id="ARBA00022989"/>
    </source>
</evidence>
<comment type="subcellular location">
    <subcellularLocation>
        <location evidence="1 8">Cell membrane</location>
        <topology evidence="1 8">Multi-pass membrane protein</topology>
    </subcellularLocation>
</comment>
<dbReference type="Pfam" id="PF00528">
    <property type="entry name" value="BPD_transp_1"/>
    <property type="match status" value="1"/>
</dbReference>
<dbReference type="PANTHER" id="PTHR30614:SF0">
    <property type="entry name" value="L-CYSTINE TRANSPORT SYSTEM PERMEASE PROTEIN TCYL"/>
    <property type="match status" value="1"/>
</dbReference>
<evidence type="ECO:0000256" key="3">
    <source>
        <dbReference type="ARBA" id="ARBA00022475"/>
    </source>
</evidence>
<evidence type="ECO:0000256" key="8">
    <source>
        <dbReference type="RuleBase" id="RU363032"/>
    </source>
</evidence>
<gene>
    <name evidence="10" type="ORF">GCM10009749_29900</name>
</gene>
<evidence type="ECO:0000256" key="5">
    <source>
        <dbReference type="ARBA" id="ARBA00022970"/>
    </source>
</evidence>
<proteinExistence type="inferred from homology"/>
<comment type="caution">
    <text evidence="10">The sequence shown here is derived from an EMBL/GenBank/DDBJ whole genome shotgun (WGS) entry which is preliminary data.</text>
</comment>
<feature type="transmembrane region" description="Helical" evidence="8">
    <location>
        <begin position="147"/>
        <end position="166"/>
    </location>
</feature>
<dbReference type="InterPro" id="IPR043429">
    <property type="entry name" value="ArtM/GltK/GlnP/TcyL/YhdX-like"/>
</dbReference>
<evidence type="ECO:0000256" key="1">
    <source>
        <dbReference type="ARBA" id="ARBA00004651"/>
    </source>
</evidence>
<keyword evidence="4 8" id="KW-0812">Transmembrane</keyword>
<organism evidence="10 11">
    <name type="scientific">Agromyces neolithicus</name>
    <dbReference type="NCBI Taxonomy" id="269420"/>
    <lineage>
        <taxon>Bacteria</taxon>
        <taxon>Bacillati</taxon>
        <taxon>Actinomycetota</taxon>
        <taxon>Actinomycetes</taxon>
        <taxon>Micrococcales</taxon>
        <taxon>Microbacteriaceae</taxon>
        <taxon>Agromyces</taxon>
    </lineage>
</organism>
<keyword evidence="3" id="KW-1003">Cell membrane</keyword>
<feature type="transmembrane region" description="Helical" evidence="8">
    <location>
        <begin position="6"/>
        <end position="39"/>
    </location>
</feature>
<evidence type="ECO:0000259" key="9">
    <source>
        <dbReference type="PROSITE" id="PS50928"/>
    </source>
</evidence>
<name>A0ABP4YKU6_9MICO</name>
<dbReference type="RefSeq" id="WP_344297127.1">
    <property type="nucleotide sequence ID" value="NZ_BAAANJ010000016.1"/>
</dbReference>